<evidence type="ECO:0000256" key="1">
    <source>
        <dbReference type="SAM" id="Coils"/>
    </source>
</evidence>
<accession>A0AAU9JQX1</accession>
<dbReference type="Proteomes" id="UP001162131">
    <property type="component" value="Unassembled WGS sequence"/>
</dbReference>
<keyword evidence="4" id="KW-1185">Reference proteome</keyword>
<feature type="compositionally biased region" description="Low complexity" evidence="2">
    <location>
        <begin position="7"/>
        <end position="16"/>
    </location>
</feature>
<organism evidence="3 4">
    <name type="scientific">Blepharisma stoltei</name>
    <dbReference type="NCBI Taxonomy" id="1481888"/>
    <lineage>
        <taxon>Eukaryota</taxon>
        <taxon>Sar</taxon>
        <taxon>Alveolata</taxon>
        <taxon>Ciliophora</taxon>
        <taxon>Postciliodesmatophora</taxon>
        <taxon>Heterotrichea</taxon>
        <taxon>Heterotrichida</taxon>
        <taxon>Blepharismidae</taxon>
        <taxon>Blepharisma</taxon>
    </lineage>
</organism>
<feature type="region of interest" description="Disordered" evidence="2">
    <location>
        <begin position="1"/>
        <end position="42"/>
    </location>
</feature>
<dbReference type="AlphaFoldDB" id="A0AAU9JQX1"/>
<dbReference type="EMBL" id="CAJZBQ010000043">
    <property type="protein sequence ID" value="CAG9327375.1"/>
    <property type="molecule type" value="Genomic_DNA"/>
</dbReference>
<reference evidence="3" key="1">
    <citation type="submission" date="2021-09" db="EMBL/GenBank/DDBJ databases">
        <authorList>
            <consortium name="AG Swart"/>
            <person name="Singh M."/>
            <person name="Singh A."/>
            <person name="Seah K."/>
            <person name="Emmerich C."/>
        </authorList>
    </citation>
    <scope>NUCLEOTIDE SEQUENCE</scope>
    <source>
        <strain evidence="3">ATCC30299</strain>
    </source>
</reference>
<evidence type="ECO:0000256" key="2">
    <source>
        <dbReference type="SAM" id="MobiDB-lite"/>
    </source>
</evidence>
<keyword evidence="1" id="KW-0175">Coiled coil</keyword>
<sequence length="203" mass="23233">MIEGEKSSSSSESEISYQKKYENPFNNEFNEDESSLYSYPSPECHEILSNEDSDSLLDIGNISTENPKVNDIKKQTKKLKAYVKSKINDIKIEPSGFPNTTQNNNRIQLGSLHEYNDHSVSAAESQIMDQLRNLQRDVQTMNHRLSTREEILKGKERENKELKEAIKRLEQNINQLAATTATDFSDHEDEKIVCSCTNKCLII</sequence>
<evidence type="ECO:0000313" key="3">
    <source>
        <dbReference type="EMBL" id="CAG9327375.1"/>
    </source>
</evidence>
<gene>
    <name evidence="3" type="ORF">BSTOLATCC_MIC43414</name>
</gene>
<evidence type="ECO:0000313" key="4">
    <source>
        <dbReference type="Proteomes" id="UP001162131"/>
    </source>
</evidence>
<proteinExistence type="predicted"/>
<name>A0AAU9JQX1_9CILI</name>
<feature type="coiled-coil region" evidence="1">
    <location>
        <begin position="145"/>
        <end position="179"/>
    </location>
</feature>
<comment type="caution">
    <text evidence="3">The sequence shown here is derived from an EMBL/GenBank/DDBJ whole genome shotgun (WGS) entry which is preliminary data.</text>
</comment>
<protein>
    <submittedName>
        <fullName evidence="3">Uncharacterized protein</fullName>
    </submittedName>
</protein>